<dbReference type="EMBL" id="CP060007">
    <property type="protein sequence ID" value="QNA45860.1"/>
    <property type="molecule type" value="Genomic_DNA"/>
</dbReference>
<reference evidence="3" key="1">
    <citation type="submission" date="2020-08" db="EMBL/GenBank/DDBJ databases">
        <title>Lacibacter sp. S13-6-6 genome sequencing.</title>
        <authorList>
            <person name="Jin L."/>
        </authorList>
    </citation>
    <scope>NUCLEOTIDE SEQUENCE [LARGE SCALE GENOMIC DNA]</scope>
    <source>
        <strain evidence="3">S13-6-6</strain>
    </source>
</reference>
<dbReference type="Proteomes" id="UP000515344">
    <property type="component" value="Chromosome"/>
</dbReference>
<proteinExistence type="predicted"/>
<protein>
    <recommendedName>
        <fullName evidence="1">DUF6438 domain-containing protein</fullName>
    </recommendedName>
</protein>
<keyword evidence="3" id="KW-1185">Reference proteome</keyword>
<evidence type="ECO:0000259" key="1">
    <source>
        <dbReference type="Pfam" id="PF20033"/>
    </source>
</evidence>
<dbReference type="Pfam" id="PF20033">
    <property type="entry name" value="DUF6438"/>
    <property type="match status" value="1"/>
</dbReference>
<dbReference type="AlphaFoldDB" id="A0A7G5XK57"/>
<name>A0A7G5XK57_9BACT</name>
<gene>
    <name evidence="2" type="ORF">H4075_06610</name>
</gene>
<dbReference type="KEGG" id="lacs:H4075_06610"/>
<evidence type="ECO:0000313" key="3">
    <source>
        <dbReference type="Proteomes" id="UP000515344"/>
    </source>
</evidence>
<accession>A0A7G5XK57</accession>
<evidence type="ECO:0000313" key="2">
    <source>
        <dbReference type="EMBL" id="QNA45860.1"/>
    </source>
</evidence>
<feature type="domain" description="DUF6438" evidence="1">
    <location>
        <begin position="32"/>
        <end position="147"/>
    </location>
</feature>
<organism evidence="2 3">
    <name type="scientific">Lacibacter sediminis</name>
    <dbReference type="NCBI Taxonomy" id="2760713"/>
    <lineage>
        <taxon>Bacteria</taxon>
        <taxon>Pseudomonadati</taxon>
        <taxon>Bacteroidota</taxon>
        <taxon>Chitinophagia</taxon>
        <taxon>Chitinophagales</taxon>
        <taxon>Chitinophagaceae</taxon>
        <taxon>Lacibacter</taxon>
    </lineage>
</organism>
<dbReference type="RefSeq" id="WP_182805282.1">
    <property type="nucleotide sequence ID" value="NZ_CP060007.1"/>
</dbReference>
<dbReference type="InterPro" id="IPR045497">
    <property type="entry name" value="DUF6438"/>
</dbReference>
<sequence length="164" mass="18814">MKKMNLLMFTICCISLSYSVDAQKKENFKFTKLVYHASRCNGSCPQISLIIKRNRKIIVRREMFKTKSQVDERYSGQFKGRLSPALFNEIILQLKAAQLDSLKFPDVDCCDGSIKTLIVYYNGKRRQFKSMAPPETVQQLFETLSSIAIDTKLKRAAVTKGIEE</sequence>